<protein>
    <submittedName>
        <fullName evidence="1">Uncharacterized protein</fullName>
    </submittedName>
</protein>
<dbReference type="Proteomes" id="UP000887116">
    <property type="component" value="Unassembled WGS sequence"/>
</dbReference>
<keyword evidence="2" id="KW-1185">Reference proteome</keyword>
<proteinExistence type="predicted"/>
<dbReference type="PANTHER" id="PTHR21084:SF1">
    <property type="entry name" value="DENSE INCISORS"/>
    <property type="match status" value="1"/>
</dbReference>
<dbReference type="InterPro" id="IPR026698">
    <property type="entry name" value="UPF_C3orf38"/>
</dbReference>
<name>A0A8X6HE92_TRICU</name>
<accession>A0A8X6HE92</accession>
<evidence type="ECO:0000313" key="1">
    <source>
        <dbReference type="EMBL" id="GFQ84894.1"/>
    </source>
</evidence>
<dbReference type="Pfam" id="PF15008">
    <property type="entry name" value="DUF4518"/>
    <property type="match status" value="1"/>
</dbReference>
<organism evidence="1 2">
    <name type="scientific">Trichonephila clavata</name>
    <name type="common">Joro spider</name>
    <name type="synonym">Nephila clavata</name>
    <dbReference type="NCBI Taxonomy" id="2740835"/>
    <lineage>
        <taxon>Eukaryota</taxon>
        <taxon>Metazoa</taxon>
        <taxon>Ecdysozoa</taxon>
        <taxon>Arthropoda</taxon>
        <taxon>Chelicerata</taxon>
        <taxon>Arachnida</taxon>
        <taxon>Araneae</taxon>
        <taxon>Araneomorphae</taxon>
        <taxon>Entelegynae</taxon>
        <taxon>Araneoidea</taxon>
        <taxon>Nephilidae</taxon>
        <taxon>Trichonephila</taxon>
    </lineage>
</organism>
<sequence length="284" mass="32437">MLTRTEESGLREILNDFTDSDIFSLADTVTKRLLNISARSDAIQAIISCLEKPSDLLKRQKVTKKILFSYLLKLKPCISPECTKAELVKMCLKEWHSIEECKTSDFENNSATSHVQQNNSTSVPSTSYNWLNEMGIQFTMWFFPIYNKLEDFGPEHFWVDCKLMGELKTGAETKEVYVMGANEVTNFLISLVVNDKFYFDANNSQDSIISEQDPHGLVKILVSGIVHQFSNCIGLFDCSFGLVRNPAYNDNWKIKWIHMKIHVTCRGRESLLPVSQSHSICQRA</sequence>
<gene>
    <name evidence="1" type="ORF">TNCT_416981</name>
</gene>
<dbReference type="OrthoDB" id="6407068at2759"/>
<dbReference type="AlphaFoldDB" id="A0A8X6HE92"/>
<reference evidence="1" key="1">
    <citation type="submission" date="2020-07" db="EMBL/GenBank/DDBJ databases">
        <title>Multicomponent nature underlies the extraordinary mechanical properties of spider dragline silk.</title>
        <authorList>
            <person name="Kono N."/>
            <person name="Nakamura H."/>
            <person name="Mori M."/>
            <person name="Yoshida Y."/>
            <person name="Ohtoshi R."/>
            <person name="Malay A.D."/>
            <person name="Moran D.A.P."/>
            <person name="Tomita M."/>
            <person name="Numata K."/>
            <person name="Arakawa K."/>
        </authorList>
    </citation>
    <scope>NUCLEOTIDE SEQUENCE</scope>
</reference>
<dbReference type="PANTHER" id="PTHR21084">
    <property type="entry name" value="DENSE INCISORS"/>
    <property type="match status" value="1"/>
</dbReference>
<evidence type="ECO:0000313" key="2">
    <source>
        <dbReference type="Proteomes" id="UP000887116"/>
    </source>
</evidence>
<comment type="caution">
    <text evidence="1">The sequence shown here is derived from an EMBL/GenBank/DDBJ whole genome shotgun (WGS) entry which is preliminary data.</text>
</comment>
<dbReference type="EMBL" id="BMAO01012915">
    <property type="protein sequence ID" value="GFQ84894.1"/>
    <property type="molecule type" value="Genomic_DNA"/>
</dbReference>